<dbReference type="InterPro" id="IPR003228">
    <property type="entry name" value="TFIID_TAF12_dom"/>
</dbReference>
<dbReference type="FunFam" id="1.10.20.10:FF:000011">
    <property type="entry name" value="Transcription initiation factor TFIID subunit 12"/>
    <property type="match status" value="1"/>
</dbReference>
<dbReference type="GO" id="GO:0051123">
    <property type="term" value="P:RNA polymerase II preinitiation complex assembly"/>
    <property type="evidence" value="ECO:0007669"/>
    <property type="project" value="TreeGrafter"/>
</dbReference>
<evidence type="ECO:0000259" key="7">
    <source>
        <dbReference type="Pfam" id="PF03847"/>
    </source>
</evidence>
<evidence type="ECO:0000256" key="2">
    <source>
        <dbReference type="ARBA" id="ARBA00007530"/>
    </source>
</evidence>
<keyword evidence="9" id="KW-1185">Reference proteome</keyword>
<feature type="compositionally biased region" description="Pro residues" evidence="6">
    <location>
        <begin position="113"/>
        <end position="126"/>
    </location>
</feature>
<dbReference type="AlphaFoldDB" id="A0AAN7L198"/>
<feature type="compositionally biased region" description="Low complexity" evidence="6">
    <location>
        <begin position="299"/>
        <end position="330"/>
    </location>
</feature>
<reference evidence="8 9" key="1">
    <citation type="journal article" date="2023" name="Hortic Res">
        <title>Pangenome of water caltrop reveals structural variations and asymmetric subgenome divergence after allopolyploidization.</title>
        <authorList>
            <person name="Zhang X."/>
            <person name="Chen Y."/>
            <person name="Wang L."/>
            <person name="Yuan Y."/>
            <person name="Fang M."/>
            <person name="Shi L."/>
            <person name="Lu R."/>
            <person name="Comes H.P."/>
            <person name="Ma Y."/>
            <person name="Chen Y."/>
            <person name="Huang G."/>
            <person name="Zhou Y."/>
            <person name="Zheng Z."/>
            <person name="Qiu Y."/>
        </authorList>
    </citation>
    <scope>NUCLEOTIDE SEQUENCE [LARGE SCALE GENOMIC DNA]</scope>
    <source>
        <tissue evidence="8">Roots</tissue>
    </source>
</reference>
<dbReference type="InterPro" id="IPR009072">
    <property type="entry name" value="Histone-fold"/>
</dbReference>
<evidence type="ECO:0000256" key="6">
    <source>
        <dbReference type="SAM" id="MobiDB-lite"/>
    </source>
</evidence>
<dbReference type="GO" id="GO:0000124">
    <property type="term" value="C:SAGA complex"/>
    <property type="evidence" value="ECO:0007669"/>
    <property type="project" value="InterPro"/>
</dbReference>
<dbReference type="PANTHER" id="PTHR12264">
    <property type="entry name" value="TRANSCRIPTION INITIATION FACTOR TFIID SUBUNIT 12"/>
    <property type="match status" value="1"/>
</dbReference>
<sequence length="524" mass="54988">MRLIDYRISVIQQSCIKQIFFSLPILPHLMDPPPTAASAPAAATAAVQSSDSLQSSQSQPNPPPPLLPPSSTAPHSTQTPSVASSTIPTPSQSLPTSLQPKPQSLSRPWKPQQQPPAPSAPAPPPQRGGIAIGLPAHHSSTSPQPAPFSSPFLGQHYGGLGRGTVNASDSITSANSSPIRPSVQGMHGAGMLSSGSQLWPGGIHQQRSLQQPSVRPAPSSISQSPSSQGFPGHGLLRGSSVSSSLSSPSTSQAVPSPTQPWLSSASQGKPPIPSSSFRPPVNPQPSLQQRAHIPQQQHPSLPASAPKQQSSSAQSQQSSQSNQSQEQLQSRVLPSVPSQSMPRAGWPATQKPPSLTTGQAVANMVPSAACGKTAVPESDESCTRIISKRTISEMLNQIDPSEKLDPEVEDVLIDIAEEFVESITTFGCSLAKHRKSTTLEAKDILLHLEKNWNITLPGFSGDEIKSFKKPVTNDIHRERLAAIKKSSALGESSNNRSTGGLGTGSGKSNLSKMSNIIGSPNMKS</sequence>
<proteinExistence type="inferred from homology"/>
<gene>
    <name evidence="8" type="ORF">SAY87_017739</name>
</gene>
<dbReference type="SUPFAM" id="SSF47113">
    <property type="entry name" value="Histone-fold"/>
    <property type="match status" value="1"/>
</dbReference>
<feature type="compositionally biased region" description="Polar residues" evidence="6">
    <location>
        <begin position="284"/>
        <end position="298"/>
    </location>
</feature>
<keyword evidence="5" id="KW-0539">Nucleus</keyword>
<comment type="similarity">
    <text evidence="2">Belongs to the TAF12 family.</text>
</comment>
<dbReference type="PANTHER" id="PTHR12264:SF21">
    <property type="entry name" value="TRANSCRIPTION INITIATION FACTOR TFIID SUBUNIT 12"/>
    <property type="match status" value="1"/>
</dbReference>
<evidence type="ECO:0000256" key="5">
    <source>
        <dbReference type="ARBA" id="ARBA00023242"/>
    </source>
</evidence>
<organism evidence="8 9">
    <name type="scientific">Trapa incisa</name>
    <dbReference type="NCBI Taxonomy" id="236973"/>
    <lineage>
        <taxon>Eukaryota</taxon>
        <taxon>Viridiplantae</taxon>
        <taxon>Streptophyta</taxon>
        <taxon>Embryophyta</taxon>
        <taxon>Tracheophyta</taxon>
        <taxon>Spermatophyta</taxon>
        <taxon>Magnoliopsida</taxon>
        <taxon>eudicotyledons</taxon>
        <taxon>Gunneridae</taxon>
        <taxon>Pentapetalae</taxon>
        <taxon>rosids</taxon>
        <taxon>malvids</taxon>
        <taxon>Myrtales</taxon>
        <taxon>Lythraceae</taxon>
        <taxon>Trapa</taxon>
    </lineage>
</organism>
<evidence type="ECO:0000256" key="3">
    <source>
        <dbReference type="ARBA" id="ARBA00023015"/>
    </source>
</evidence>
<feature type="region of interest" description="Disordered" evidence="6">
    <location>
        <begin position="35"/>
        <end position="357"/>
    </location>
</feature>
<name>A0AAN7L198_9MYRT</name>
<dbReference type="GO" id="GO:0046982">
    <property type="term" value="F:protein heterodimerization activity"/>
    <property type="evidence" value="ECO:0007669"/>
    <property type="project" value="InterPro"/>
</dbReference>
<dbReference type="GO" id="GO:0005669">
    <property type="term" value="C:transcription factor TFIID complex"/>
    <property type="evidence" value="ECO:0007669"/>
    <property type="project" value="InterPro"/>
</dbReference>
<comment type="caution">
    <text evidence="8">The sequence shown here is derived from an EMBL/GenBank/DDBJ whole genome shotgun (WGS) entry which is preliminary data.</text>
</comment>
<protein>
    <recommendedName>
        <fullName evidence="7">Transcription initiation factor TFIID subunit 12 domain-containing protein</fullName>
    </recommendedName>
</protein>
<feature type="compositionally biased region" description="Polar residues" evidence="6">
    <location>
        <begin position="165"/>
        <end position="179"/>
    </location>
</feature>
<accession>A0AAN7L198</accession>
<dbReference type="InterPro" id="IPR037794">
    <property type="entry name" value="TAF12"/>
</dbReference>
<evidence type="ECO:0000256" key="4">
    <source>
        <dbReference type="ARBA" id="ARBA00023163"/>
    </source>
</evidence>
<keyword evidence="4" id="KW-0804">Transcription</keyword>
<dbReference type="Proteomes" id="UP001345219">
    <property type="component" value="Chromosome 14"/>
</dbReference>
<dbReference type="Gene3D" id="1.10.20.10">
    <property type="entry name" value="Histone, subunit A"/>
    <property type="match status" value="1"/>
</dbReference>
<dbReference type="EMBL" id="JAXIOK010000002">
    <property type="protein sequence ID" value="KAK4777552.1"/>
    <property type="molecule type" value="Genomic_DNA"/>
</dbReference>
<feature type="compositionally biased region" description="Low complexity" evidence="6">
    <location>
        <begin position="218"/>
        <end position="228"/>
    </location>
</feature>
<comment type="subcellular location">
    <subcellularLocation>
        <location evidence="1">Nucleus</location>
    </subcellularLocation>
</comment>
<feature type="region of interest" description="Disordered" evidence="6">
    <location>
        <begin position="486"/>
        <end position="524"/>
    </location>
</feature>
<feature type="domain" description="Transcription initiation factor TFIID subunit 12" evidence="7">
    <location>
        <begin position="387"/>
        <end position="454"/>
    </location>
</feature>
<evidence type="ECO:0000313" key="9">
    <source>
        <dbReference type="Proteomes" id="UP001345219"/>
    </source>
</evidence>
<evidence type="ECO:0000313" key="8">
    <source>
        <dbReference type="EMBL" id="KAK4777552.1"/>
    </source>
</evidence>
<dbReference type="CDD" id="cd07981">
    <property type="entry name" value="HFD_TAF12"/>
    <property type="match status" value="1"/>
</dbReference>
<feature type="compositionally biased region" description="Low complexity" evidence="6">
    <location>
        <begin position="36"/>
        <end position="59"/>
    </location>
</feature>
<dbReference type="Pfam" id="PF03847">
    <property type="entry name" value="TFIID_20kDa"/>
    <property type="match status" value="1"/>
</dbReference>
<feature type="compositionally biased region" description="Polar residues" evidence="6">
    <location>
        <begin position="72"/>
        <end position="106"/>
    </location>
</feature>
<dbReference type="GO" id="GO:0017025">
    <property type="term" value="F:TBP-class protein binding"/>
    <property type="evidence" value="ECO:0007669"/>
    <property type="project" value="TreeGrafter"/>
</dbReference>
<feature type="compositionally biased region" description="Low complexity" evidence="6">
    <location>
        <begin position="239"/>
        <end position="260"/>
    </location>
</feature>
<feature type="compositionally biased region" description="Polar residues" evidence="6">
    <location>
        <begin position="513"/>
        <end position="524"/>
    </location>
</feature>
<keyword evidence="3" id="KW-0805">Transcription regulation</keyword>
<dbReference type="GO" id="GO:0003677">
    <property type="term" value="F:DNA binding"/>
    <property type="evidence" value="ECO:0007669"/>
    <property type="project" value="TreeGrafter"/>
</dbReference>
<evidence type="ECO:0000256" key="1">
    <source>
        <dbReference type="ARBA" id="ARBA00004123"/>
    </source>
</evidence>